<name>A0A4Y2W5E1_ARAVE</name>
<reference evidence="2 3" key="1">
    <citation type="journal article" date="2019" name="Sci. Rep.">
        <title>Orb-weaving spider Araneus ventricosus genome elucidates the spidroin gene catalogue.</title>
        <authorList>
            <person name="Kono N."/>
            <person name="Nakamura H."/>
            <person name="Ohtoshi R."/>
            <person name="Moran D.A.P."/>
            <person name="Shinohara A."/>
            <person name="Yoshida Y."/>
            <person name="Fujiwara M."/>
            <person name="Mori M."/>
            <person name="Tomita M."/>
            <person name="Arakawa K."/>
        </authorList>
    </citation>
    <scope>NUCLEOTIDE SEQUENCE [LARGE SCALE GENOMIC DNA]</scope>
</reference>
<sequence length="89" mass="9922">MFKSETYVAEQTRSLQNISSLKKAHTKKHDMFCRTIKVRHSLCHAISLHQPPEIGAMAKNNSPSSRGLRESHAFIGSDVTGDEDPKQAC</sequence>
<evidence type="ECO:0000256" key="1">
    <source>
        <dbReference type="SAM" id="MobiDB-lite"/>
    </source>
</evidence>
<comment type="caution">
    <text evidence="2">The sequence shown here is derived from an EMBL/GenBank/DDBJ whole genome shotgun (WGS) entry which is preliminary data.</text>
</comment>
<feature type="region of interest" description="Disordered" evidence="1">
    <location>
        <begin position="54"/>
        <end position="89"/>
    </location>
</feature>
<proteinExistence type="predicted"/>
<dbReference type="Proteomes" id="UP000499080">
    <property type="component" value="Unassembled WGS sequence"/>
</dbReference>
<organism evidence="2 3">
    <name type="scientific">Araneus ventricosus</name>
    <name type="common">Orbweaver spider</name>
    <name type="synonym">Epeira ventricosa</name>
    <dbReference type="NCBI Taxonomy" id="182803"/>
    <lineage>
        <taxon>Eukaryota</taxon>
        <taxon>Metazoa</taxon>
        <taxon>Ecdysozoa</taxon>
        <taxon>Arthropoda</taxon>
        <taxon>Chelicerata</taxon>
        <taxon>Arachnida</taxon>
        <taxon>Araneae</taxon>
        <taxon>Araneomorphae</taxon>
        <taxon>Entelegynae</taxon>
        <taxon>Araneoidea</taxon>
        <taxon>Araneidae</taxon>
        <taxon>Araneus</taxon>
    </lineage>
</organism>
<accession>A0A4Y2W5E1</accession>
<dbReference type="EMBL" id="BGPR01055105">
    <property type="protein sequence ID" value="GBO31748.1"/>
    <property type="molecule type" value="Genomic_DNA"/>
</dbReference>
<evidence type="ECO:0000313" key="2">
    <source>
        <dbReference type="EMBL" id="GBO31748.1"/>
    </source>
</evidence>
<keyword evidence="3" id="KW-1185">Reference proteome</keyword>
<evidence type="ECO:0000313" key="3">
    <source>
        <dbReference type="Proteomes" id="UP000499080"/>
    </source>
</evidence>
<gene>
    <name evidence="2" type="ORF">AVEN_190199_1</name>
</gene>
<dbReference type="AlphaFoldDB" id="A0A4Y2W5E1"/>
<protein>
    <submittedName>
        <fullName evidence="2">Uncharacterized protein</fullName>
    </submittedName>
</protein>